<dbReference type="EMBL" id="JASBWR010000049">
    <property type="protein sequence ID" value="KAJ9102845.1"/>
    <property type="molecule type" value="Genomic_DNA"/>
</dbReference>
<comment type="caution">
    <text evidence="1">The sequence shown here is derived from an EMBL/GenBank/DDBJ whole genome shotgun (WGS) entry which is preliminary data.</text>
</comment>
<reference evidence="1" key="1">
    <citation type="submission" date="2023-04" db="EMBL/GenBank/DDBJ databases">
        <title>Draft Genome sequencing of Naganishia species isolated from polar environments using Oxford Nanopore Technology.</title>
        <authorList>
            <person name="Leo P."/>
            <person name="Venkateswaran K."/>
        </authorList>
    </citation>
    <scope>NUCLEOTIDE SEQUENCE</scope>
    <source>
        <strain evidence="1">MNA-CCFEE 5261</strain>
    </source>
</reference>
<sequence>MVDLCSTTKSMTIAELQSQIERIERLDAKDRESSKRYSNIEATSTLGTIPPETTINYLTPNSDPSGVIDGIAPNTLSSAGNVSVGGSPLSRSVLPLDRTLMLPFDEQNRKGIQLLAYLNNVDMSLVKLTTTGSDDDLD</sequence>
<proteinExistence type="predicted"/>
<organism evidence="1 2">
    <name type="scientific">Naganishia cerealis</name>
    <dbReference type="NCBI Taxonomy" id="610337"/>
    <lineage>
        <taxon>Eukaryota</taxon>
        <taxon>Fungi</taxon>
        <taxon>Dikarya</taxon>
        <taxon>Basidiomycota</taxon>
        <taxon>Agaricomycotina</taxon>
        <taxon>Tremellomycetes</taxon>
        <taxon>Filobasidiales</taxon>
        <taxon>Filobasidiaceae</taxon>
        <taxon>Naganishia</taxon>
    </lineage>
</organism>
<accession>A0ACC2VUR3</accession>
<evidence type="ECO:0000313" key="1">
    <source>
        <dbReference type="EMBL" id="KAJ9102845.1"/>
    </source>
</evidence>
<dbReference type="Proteomes" id="UP001241377">
    <property type="component" value="Unassembled WGS sequence"/>
</dbReference>
<keyword evidence="2" id="KW-1185">Reference proteome</keyword>
<name>A0ACC2VUR3_9TREE</name>
<evidence type="ECO:0000313" key="2">
    <source>
        <dbReference type="Proteomes" id="UP001241377"/>
    </source>
</evidence>
<gene>
    <name evidence="1" type="ORF">QFC19_004573</name>
</gene>
<protein>
    <submittedName>
        <fullName evidence="1">Uncharacterized protein</fullName>
    </submittedName>
</protein>